<evidence type="ECO:0000259" key="9">
    <source>
        <dbReference type="PROSITE" id="PS51755"/>
    </source>
</evidence>
<evidence type="ECO:0000259" key="8">
    <source>
        <dbReference type="PROSITE" id="PS50110"/>
    </source>
</evidence>
<comment type="caution">
    <text evidence="10">The sequence shown here is derived from an EMBL/GenBank/DDBJ whole genome shotgun (WGS) entry which is preliminary data.</text>
</comment>
<dbReference type="PANTHER" id="PTHR48111:SF22">
    <property type="entry name" value="REGULATOR OF RPOS"/>
    <property type="match status" value="1"/>
</dbReference>
<dbReference type="InterPro" id="IPR011006">
    <property type="entry name" value="CheY-like_superfamily"/>
</dbReference>
<evidence type="ECO:0000256" key="7">
    <source>
        <dbReference type="PROSITE-ProRule" id="PRU01091"/>
    </source>
</evidence>
<comment type="caution">
    <text evidence="6">Lacks conserved residue(s) required for the propagation of feature annotation.</text>
</comment>
<name>A0A6M1LTN6_9PROT</name>
<dbReference type="InterPro" id="IPR039420">
    <property type="entry name" value="WalR-like"/>
</dbReference>
<dbReference type="InterPro" id="IPR001789">
    <property type="entry name" value="Sig_transdc_resp-reg_receiver"/>
</dbReference>
<dbReference type="GO" id="GO:0005829">
    <property type="term" value="C:cytosol"/>
    <property type="evidence" value="ECO:0007669"/>
    <property type="project" value="TreeGrafter"/>
</dbReference>
<keyword evidence="2" id="KW-0902">Two-component regulatory system</keyword>
<dbReference type="PANTHER" id="PTHR48111">
    <property type="entry name" value="REGULATOR OF RPOS"/>
    <property type="match status" value="1"/>
</dbReference>
<proteinExistence type="predicted"/>
<feature type="domain" description="OmpR/PhoB-type" evidence="9">
    <location>
        <begin position="125"/>
        <end position="223"/>
    </location>
</feature>
<feature type="DNA-binding region" description="OmpR/PhoB-type" evidence="7">
    <location>
        <begin position="125"/>
        <end position="223"/>
    </location>
</feature>
<evidence type="ECO:0000256" key="4">
    <source>
        <dbReference type="ARBA" id="ARBA00023125"/>
    </source>
</evidence>
<dbReference type="Gene3D" id="1.10.10.10">
    <property type="entry name" value="Winged helix-like DNA-binding domain superfamily/Winged helix DNA-binding domain"/>
    <property type="match status" value="1"/>
</dbReference>
<evidence type="ECO:0000256" key="5">
    <source>
        <dbReference type="ARBA" id="ARBA00023163"/>
    </source>
</evidence>
<dbReference type="CDD" id="cd00383">
    <property type="entry name" value="trans_reg_C"/>
    <property type="match status" value="1"/>
</dbReference>
<evidence type="ECO:0000256" key="1">
    <source>
        <dbReference type="ARBA" id="ARBA00022553"/>
    </source>
</evidence>
<dbReference type="GO" id="GO:0006355">
    <property type="term" value="P:regulation of DNA-templated transcription"/>
    <property type="evidence" value="ECO:0007669"/>
    <property type="project" value="InterPro"/>
</dbReference>
<dbReference type="SUPFAM" id="SSF46894">
    <property type="entry name" value="C-terminal effector domain of the bipartite response regulators"/>
    <property type="match status" value="1"/>
</dbReference>
<dbReference type="AlphaFoldDB" id="A0A6M1LTN6"/>
<keyword evidence="3" id="KW-0805">Transcription regulation</keyword>
<evidence type="ECO:0000313" key="11">
    <source>
        <dbReference type="Proteomes" id="UP000475385"/>
    </source>
</evidence>
<evidence type="ECO:0000256" key="2">
    <source>
        <dbReference type="ARBA" id="ARBA00023012"/>
    </source>
</evidence>
<dbReference type="RefSeq" id="WP_164697714.1">
    <property type="nucleotide sequence ID" value="NZ_JAAIKB010000019.1"/>
</dbReference>
<dbReference type="Gene3D" id="3.40.50.2300">
    <property type="match status" value="1"/>
</dbReference>
<dbReference type="GO" id="GO:0000156">
    <property type="term" value="F:phosphorelay response regulator activity"/>
    <property type="evidence" value="ECO:0007669"/>
    <property type="project" value="TreeGrafter"/>
</dbReference>
<sequence>MRILVVASTLPAGQRLKVALGHEGLMVDTVALDEDPGAVAAQTGPYDAILIEAAGLTPGVIGGIRAVARQRLGVPTVVLVAAATPESEAEALDAGADDVLMAPMAITTLVVRLRALQRRMLGHLSAWITIGNTTLDQANLALTVDGRDVRITRREFDVLEMLFLRRGSLVTKADFLQRLYGSDEGPDSRTLDVFICKVRRKLAAAGAAEFIRTAWGRGYMAEEPPPAAIAAARARFAEGHLRRPNRLTSPAKAWAEAA</sequence>
<dbReference type="SMART" id="SM00862">
    <property type="entry name" value="Trans_reg_C"/>
    <property type="match status" value="1"/>
</dbReference>
<dbReference type="Proteomes" id="UP000475385">
    <property type="component" value="Unassembled WGS sequence"/>
</dbReference>
<dbReference type="Pfam" id="PF00486">
    <property type="entry name" value="Trans_reg_C"/>
    <property type="match status" value="1"/>
</dbReference>
<keyword evidence="1" id="KW-0597">Phosphoprotein</keyword>
<dbReference type="InterPro" id="IPR016032">
    <property type="entry name" value="Sig_transdc_resp-reg_C-effctor"/>
</dbReference>
<dbReference type="GO" id="GO:0000976">
    <property type="term" value="F:transcription cis-regulatory region binding"/>
    <property type="evidence" value="ECO:0007669"/>
    <property type="project" value="TreeGrafter"/>
</dbReference>
<dbReference type="EMBL" id="JAAIKB010000019">
    <property type="protein sequence ID" value="NGM23800.1"/>
    <property type="molecule type" value="Genomic_DNA"/>
</dbReference>
<accession>A0A6M1LTN6</accession>
<feature type="domain" description="Response regulatory" evidence="8">
    <location>
        <begin position="2"/>
        <end position="117"/>
    </location>
</feature>
<dbReference type="PROSITE" id="PS50110">
    <property type="entry name" value="RESPONSE_REGULATORY"/>
    <property type="match status" value="1"/>
</dbReference>
<dbReference type="SUPFAM" id="SSF52172">
    <property type="entry name" value="CheY-like"/>
    <property type="match status" value="1"/>
</dbReference>
<dbReference type="InterPro" id="IPR001867">
    <property type="entry name" value="OmpR/PhoB-type_DNA-bd"/>
</dbReference>
<evidence type="ECO:0000256" key="3">
    <source>
        <dbReference type="ARBA" id="ARBA00023015"/>
    </source>
</evidence>
<keyword evidence="4 7" id="KW-0238">DNA-binding</keyword>
<dbReference type="PROSITE" id="PS51755">
    <property type="entry name" value="OMPR_PHOB"/>
    <property type="match status" value="1"/>
</dbReference>
<reference evidence="10 11" key="1">
    <citation type="submission" date="2020-02" db="EMBL/GenBank/DDBJ databases">
        <authorList>
            <person name="Kim H.M."/>
            <person name="Jeon C.O."/>
        </authorList>
    </citation>
    <scope>NUCLEOTIDE SEQUENCE [LARGE SCALE GENOMIC DNA]</scope>
    <source>
        <strain evidence="10 11">PeD5</strain>
    </source>
</reference>
<dbReference type="GO" id="GO:0032993">
    <property type="term" value="C:protein-DNA complex"/>
    <property type="evidence" value="ECO:0007669"/>
    <property type="project" value="TreeGrafter"/>
</dbReference>
<dbReference type="InterPro" id="IPR036388">
    <property type="entry name" value="WH-like_DNA-bd_sf"/>
</dbReference>
<evidence type="ECO:0000313" key="10">
    <source>
        <dbReference type="EMBL" id="NGM23800.1"/>
    </source>
</evidence>
<reference evidence="10 11" key="2">
    <citation type="submission" date="2020-03" db="EMBL/GenBank/DDBJ databases">
        <title>Roseomonas stagni sp. nov., isolated from pond water in Japan.</title>
        <authorList>
            <person name="Furuhata K."/>
            <person name="Miyamoto H."/>
            <person name="Goto K."/>
        </authorList>
    </citation>
    <scope>NUCLEOTIDE SEQUENCE [LARGE SCALE GENOMIC DNA]</scope>
    <source>
        <strain evidence="10 11">PeD5</strain>
    </source>
</reference>
<gene>
    <name evidence="10" type="ORF">G3576_27575</name>
</gene>
<keyword evidence="5" id="KW-0804">Transcription</keyword>
<protein>
    <submittedName>
        <fullName evidence="10">Response regulator transcription factor</fullName>
    </submittedName>
</protein>
<evidence type="ECO:0000256" key="6">
    <source>
        <dbReference type="PROSITE-ProRule" id="PRU00169"/>
    </source>
</evidence>
<keyword evidence="11" id="KW-1185">Reference proteome</keyword>
<organism evidence="10 11">
    <name type="scientific">Falsiroseomonas algicola</name>
    <dbReference type="NCBI Taxonomy" id="2716930"/>
    <lineage>
        <taxon>Bacteria</taxon>
        <taxon>Pseudomonadati</taxon>
        <taxon>Pseudomonadota</taxon>
        <taxon>Alphaproteobacteria</taxon>
        <taxon>Acetobacterales</taxon>
        <taxon>Roseomonadaceae</taxon>
        <taxon>Falsiroseomonas</taxon>
    </lineage>
</organism>